<dbReference type="PRINTS" id="PR00620">
    <property type="entry name" value="HISTONEH2A"/>
</dbReference>
<keyword evidence="4" id="KW-0156">Chromatin regulator</keyword>
<dbReference type="Gene3D" id="1.10.20.10">
    <property type="entry name" value="Histone, subunit A"/>
    <property type="match status" value="1"/>
</dbReference>
<evidence type="ECO:0000256" key="6">
    <source>
        <dbReference type="ARBA" id="ARBA00023242"/>
    </source>
</evidence>
<dbReference type="EMBL" id="JQDR03006926">
    <property type="protein sequence ID" value="KAA0199462.1"/>
    <property type="molecule type" value="Genomic_DNA"/>
</dbReference>
<evidence type="ECO:0000256" key="1">
    <source>
        <dbReference type="ARBA" id="ARBA00004123"/>
    </source>
</evidence>
<dbReference type="GO" id="GO:0000786">
    <property type="term" value="C:nucleosome"/>
    <property type="evidence" value="ECO:0007669"/>
    <property type="project" value="UniProtKB-KW"/>
</dbReference>
<dbReference type="Gene3D" id="3.40.220.10">
    <property type="entry name" value="Leucine Aminopeptidase, subunit E, domain 1"/>
    <property type="match status" value="1"/>
</dbReference>
<evidence type="ECO:0000256" key="3">
    <source>
        <dbReference type="ARBA" id="ARBA00022454"/>
    </source>
</evidence>
<dbReference type="InterPro" id="IPR002119">
    <property type="entry name" value="Histone_H2A"/>
</dbReference>
<dbReference type="Pfam" id="PF16211">
    <property type="entry name" value="Histone_H2A_C"/>
    <property type="match status" value="1"/>
</dbReference>
<keyword evidence="5" id="KW-0238">DNA-binding</keyword>
<reference evidence="9" key="1">
    <citation type="submission" date="2014-08" db="EMBL/GenBank/DDBJ databases">
        <authorList>
            <person name="Murali S."/>
            <person name="Richards S."/>
            <person name="Bandaranaike D."/>
            <person name="Bellair M."/>
            <person name="Blankenburg K."/>
            <person name="Chao H."/>
            <person name="Dinh H."/>
            <person name="Doddapaneni H."/>
            <person name="Dugan-Rocha S."/>
            <person name="Elkadiri S."/>
            <person name="Gnanaolivu R."/>
            <person name="Hughes D."/>
            <person name="Lee S."/>
            <person name="Li M."/>
            <person name="Ming W."/>
            <person name="Munidasa M."/>
            <person name="Muniz J."/>
            <person name="Nguyen L."/>
            <person name="Osuji N."/>
            <person name="Pu L.-L."/>
            <person name="Puazo M."/>
            <person name="Skinner E."/>
            <person name="Qu C."/>
            <person name="Quiroz J."/>
            <person name="Raj R."/>
            <person name="Weissenberger G."/>
            <person name="Xin Y."/>
            <person name="Zou X."/>
            <person name="Han Y."/>
            <person name="Worley K."/>
            <person name="Muzny D."/>
            <person name="Gibbs R."/>
        </authorList>
    </citation>
    <scope>NUCLEOTIDE SEQUENCE</scope>
    <source>
        <strain evidence="9">HAZT.00-mixed</strain>
        <tissue evidence="9">Whole organism</tissue>
    </source>
</reference>
<keyword evidence="7" id="KW-0544">Nucleosome core</keyword>
<evidence type="ECO:0000256" key="4">
    <source>
        <dbReference type="ARBA" id="ARBA00022853"/>
    </source>
</evidence>
<dbReference type="InterPro" id="IPR009072">
    <property type="entry name" value="Histone-fold"/>
</dbReference>
<dbReference type="GO" id="GO:0005634">
    <property type="term" value="C:nucleus"/>
    <property type="evidence" value="ECO:0007669"/>
    <property type="project" value="UniProtKB-SubCell"/>
</dbReference>
<dbReference type="CDD" id="cd00074">
    <property type="entry name" value="HFD_H2A"/>
    <property type="match status" value="1"/>
</dbReference>
<dbReference type="PROSITE" id="PS51154">
    <property type="entry name" value="MACRO"/>
    <property type="match status" value="1"/>
</dbReference>
<proteinExistence type="predicted"/>
<evidence type="ECO:0000313" key="9">
    <source>
        <dbReference type="EMBL" id="KAA0199462.1"/>
    </source>
</evidence>
<reference evidence="9" key="3">
    <citation type="submission" date="2019-06" db="EMBL/GenBank/DDBJ databases">
        <authorList>
            <person name="Poynton C."/>
            <person name="Hasenbein S."/>
            <person name="Benoit J.B."/>
            <person name="Sepulveda M.S."/>
            <person name="Poelchau M.F."/>
            <person name="Murali S.C."/>
            <person name="Chen S."/>
            <person name="Glastad K.M."/>
            <person name="Werren J.H."/>
            <person name="Vineis J.H."/>
            <person name="Bowen J.L."/>
            <person name="Friedrich M."/>
            <person name="Jones J."/>
            <person name="Robertson H.M."/>
            <person name="Feyereisen R."/>
            <person name="Mechler-Hickson A."/>
            <person name="Mathers N."/>
            <person name="Lee C.E."/>
            <person name="Colbourne J.K."/>
            <person name="Biales A."/>
            <person name="Johnston J.S."/>
            <person name="Wellborn G.A."/>
            <person name="Rosendale A.J."/>
            <person name="Cridge A.G."/>
            <person name="Munoz-Torres M.C."/>
            <person name="Bain P.A."/>
            <person name="Manny A.R."/>
            <person name="Major K.M."/>
            <person name="Lambert F.N."/>
            <person name="Vulpe C.D."/>
            <person name="Tuck P."/>
            <person name="Blalock B.J."/>
            <person name="Lin Y.-Y."/>
            <person name="Smith M.E."/>
            <person name="Ochoa-Acuna H."/>
            <person name="Chen M.-J.M."/>
            <person name="Childers C.P."/>
            <person name="Qu J."/>
            <person name="Dugan S."/>
            <person name="Lee S.L."/>
            <person name="Chao H."/>
            <person name="Dinh H."/>
            <person name="Han Y."/>
            <person name="Doddapaneni H."/>
            <person name="Worley K.C."/>
            <person name="Muzny D.M."/>
            <person name="Gibbs R.A."/>
            <person name="Richards S."/>
        </authorList>
    </citation>
    <scope>NUCLEOTIDE SEQUENCE</scope>
    <source>
        <strain evidence="9">HAZT.00-mixed</strain>
        <tissue evidence="9">Whole organism</tissue>
    </source>
</reference>
<dbReference type="OrthoDB" id="9421954at2759"/>
<comment type="subcellular location">
    <subcellularLocation>
        <location evidence="2">Chromosome</location>
    </subcellularLocation>
    <subcellularLocation>
        <location evidence="1">Nucleus</location>
    </subcellularLocation>
</comment>
<dbReference type="InterPro" id="IPR035796">
    <property type="entry name" value="Macro_H2A"/>
</dbReference>
<dbReference type="GO" id="GO:0003677">
    <property type="term" value="F:DNA binding"/>
    <property type="evidence" value="ECO:0007669"/>
    <property type="project" value="UniProtKB-KW"/>
</dbReference>
<protein>
    <recommendedName>
        <fullName evidence="8">Macro domain-containing protein</fullName>
    </recommendedName>
</protein>
<dbReference type="InterPro" id="IPR043472">
    <property type="entry name" value="Macro_dom-like"/>
</dbReference>
<dbReference type="GO" id="GO:0006325">
    <property type="term" value="P:chromatin organization"/>
    <property type="evidence" value="ECO:0007669"/>
    <property type="project" value="UniProtKB-KW"/>
</dbReference>
<keyword evidence="6" id="KW-0539">Nucleus</keyword>
<comment type="caution">
    <text evidence="9">The sequence shown here is derived from an EMBL/GenBank/DDBJ whole genome shotgun (WGS) entry which is preliminary data.</text>
</comment>
<organism evidence="9">
    <name type="scientific">Hyalella azteca</name>
    <name type="common">Amphipod</name>
    <dbReference type="NCBI Taxonomy" id="294128"/>
    <lineage>
        <taxon>Eukaryota</taxon>
        <taxon>Metazoa</taxon>
        <taxon>Ecdysozoa</taxon>
        <taxon>Arthropoda</taxon>
        <taxon>Crustacea</taxon>
        <taxon>Multicrustacea</taxon>
        <taxon>Malacostraca</taxon>
        <taxon>Eumalacostraca</taxon>
        <taxon>Peracarida</taxon>
        <taxon>Amphipoda</taxon>
        <taxon>Senticaudata</taxon>
        <taxon>Talitrida</taxon>
        <taxon>Talitroidea</taxon>
        <taxon>Hyalellidae</taxon>
        <taxon>Hyalella</taxon>
    </lineage>
</organism>
<dbReference type="SMART" id="SM00414">
    <property type="entry name" value="H2A"/>
    <property type="match status" value="1"/>
</dbReference>
<dbReference type="Pfam" id="PF01661">
    <property type="entry name" value="Macro"/>
    <property type="match status" value="1"/>
</dbReference>
<sequence length="324" mass="34280">MSTEVLELAGNAARDNKKSRITPRHILLAIANDEELHTLLRKVTIASGGVLPKIHPELLAKKRGGKLITGSNGPLTVPYKKAIATKPVTHKKLFTKTSPFYSSGPTFAGTSIAKLRRGKDASATSSSVSAPTAPNSFSVLSEKKLFLGQKLTVVQADIASVSADAVVNPTNSSFSLVGECGRALEKKGGKEFAKNVADISASHGQLAQSDVAICPGGSSLPAKFVIHVNGPTSSDTDAYGRLERCVKNCFVLAESHNLKSIALPSIGSGRYAGFPKQAAAQTIIKSIHQYFVSSMSSSLKQVYFVLYDMESIGVYTSELAKLDA</sequence>
<gene>
    <name evidence="9" type="ORF">HAZT_HAZT001551</name>
</gene>
<evidence type="ECO:0000259" key="8">
    <source>
        <dbReference type="PROSITE" id="PS51154"/>
    </source>
</evidence>
<keyword evidence="3" id="KW-0158">Chromosome</keyword>
<dbReference type="SUPFAM" id="SSF47113">
    <property type="entry name" value="Histone-fold"/>
    <property type="match status" value="1"/>
</dbReference>
<dbReference type="InterPro" id="IPR032454">
    <property type="entry name" value="Histone_H2A_C"/>
</dbReference>
<dbReference type="Proteomes" id="UP000711488">
    <property type="component" value="Unassembled WGS sequence"/>
</dbReference>
<dbReference type="GO" id="GO:0030527">
    <property type="term" value="F:structural constituent of chromatin"/>
    <property type="evidence" value="ECO:0007669"/>
    <property type="project" value="InterPro"/>
</dbReference>
<reference evidence="9" key="2">
    <citation type="journal article" date="2018" name="Environ. Sci. Technol.">
        <title>The Toxicogenome of Hyalella azteca: A Model for Sediment Ecotoxicology and Evolutionary Toxicology.</title>
        <authorList>
            <person name="Poynton H.C."/>
            <person name="Hasenbein S."/>
            <person name="Benoit J.B."/>
            <person name="Sepulveda M.S."/>
            <person name="Poelchau M.F."/>
            <person name="Hughes D.S.T."/>
            <person name="Murali S.C."/>
            <person name="Chen S."/>
            <person name="Glastad K.M."/>
            <person name="Goodisman M.A.D."/>
            <person name="Werren J.H."/>
            <person name="Vineis J.H."/>
            <person name="Bowen J.L."/>
            <person name="Friedrich M."/>
            <person name="Jones J."/>
            <person name="Robertson H.M."/>
            <person name="Feyereisen R."/>
            <person name="Mechler-Hickson A."/>
            <person name="Mathers N."/>
            <person name="Lee C.E."/>
            <person name="Colbourne J.K."/>
            <person name="Biales A."/>
            <person name="Johnston J.S."/>
            <person name="Wellborn G.A."/>
            <person name="Rosendale A.J."/>
            <person name="Cridge A.G."/>
            <person name="Munoz-Torres M.C."/>
            <person name="Bain P.A."/>
            <person name="Manny A.R."/>
            <person name="Major K.M."/>
            <person name="Lambert F.N."/>
            <person name="Vulpe C.D."/>
            <person name="Tuck P."/>
            <person name="Blalock B.J."/>
            <person name="Lin Y.Y."/>
            <person name="Smith M.E."/>
            <person name="Ochoa-Acuna H."/>
            <person name="Chen M.M."/>
            <person name="Childers C.P."/>
            <person name="Qu J."/>
            <person name="Dugan S."/>
            <person name="Lee S.L."/>
            <person name="Chao H."/>
            <person name="Dinh H."/>
            <person name="Han Y."/>
            <person name="Doddapaneni H."/>
            <person name="Worley K.C."/>
            <person name="Muzny D.M."/>
            <person name="Gibbs R.A."/>
            <person name="Richards S."/>
        </authorList>
    </citation>
    <scope>NUCLEOTIDE SEQUENCE</scope>
    <source>
        <strain evidence="9">HAZT.00-mixed</strain>
        <tissue evidence="9">Whole organism</tissue>
    </source>
</reference>
<evidence type="ECO:0000256" key="7">
    <source>
        <dbReference type="ARBA" id="ARBA00023269"/>
    </source>
</evidence>
<dbReference type="CDD" id="cd02904">
    <property type="entry name" value="Macro_H2A-like"/>
    <property type="match status" value="1"/>
</dbReference>
<feature type="domain" description="Macro" evidence="8">
    <location>
        <begin position="138"/>
        <end position="323"/>
    </location>
</feature>
<dbReference type="SMART" id="SM00506">
    <property type="entry name" value="A1pp"/>
    <property type="match status" value="1"/>
</dbReference>
<dbReference type="GO" id="GO:0046982">
    <property type="term" value="F:protein heterodimerization activity"/>
    <property type="evidence" value="ECO:0007669"/>
    <property type="project" value="InterPro"/>
</dbReference>
<name>A0A6A0H5V6_HYAAZ</name>
<dbReference type="PANTHER" id="PTHR23430">
    <property type="entry name" value="HISTONE H2A"/>
    <property type="match status" value="1"/>
</dbReference>
<dbReference type="AlphaFoldDB" id="A0A6A0H5V6"/>
<evidence type="ECO:0000256" key="2">
    <source>
        <dbReference type="ARBA" id="ARBA00004286"/>
    </source>
</evidence>
<dbReference type="FunFam" id="3.40.220.10:FF:000002">
    <property type="entry name" value="Core histone macro-H2A"/>
    <property type="match status" value="1"/>
</dbReference>
<evidence type="ECO:0000256" key="5">
    <source>
        <dbReference type="ARBA" id="ARBA00023125"/>
    </source>
</evidence>
<accession>A0A6A0H5V6</accession>
<dbReference type="SUPFAM" id="SSF52949">
    <property type="entry name" value="Macro domain-like"/>
    <property type="match status" value="1"/>
</dbReference>
<dbReference type="InterPro" id="IPR002589">
    <property type="entry name" value="Macro_dom"/>
</dbReference>